<feature type="disulfide bond" evidence="3">
    <location>
        <begin position="84"/>
        <end position="102"/>
    </location>
</feature>
<dbReference type="InterPro" id="IPR031098">
    <property type="entry name" value="Crust_neurohorm"/>
</dbReference>
<dbReference type="InterPro" id="IPR018251">
    <property type="entry name" value="Crust_neurhormone_CS"/>
</dbReference>
<evidence type="ECO:0000256" key="2">
    <source>
        <dbReference type="ARBA" id="ARBA00023157"/>
    </source>
</evidence>
<dbReference type="PROSITE" id="PS01250">
    <property type="entry name" value="CHH_MIH_GIH"/>
    <property type="match status" value="1"/>
</dbReference>
<dbReference type="InterPro" id="IPR035957">
    <property type="entry name" value="Crust_neurohorm_sf"/>
</dbReference>
<feature type="disulfide bond" evidence="3">
    <location>
        <begin position="68"/>
        <end position="106"/>
    </location>
</feature>
<dbReference type="PANTHER" id="PTHR35981">
    <property type="entry name" value="ION TRANSPORT PEPTIDE, ISOFORM C"/>
    <property type="match status" value="1"/>
</dbReference>
<dbReference type="Gene3D" id="1.10.2010.10">
    <property type="entry name" value="Crustacean CHH/MIH/GIH neurohormone"/>
    <property type="match status" value="1"/>
</dbReference>
<dbReference type="GO" id="GO:0005576">
    <property type="term" value="C:extracellular region"/>
    <property type="evidence" value="ECO:0007669"/>
    <property type="project" value="InterPro"/>
</dbReference>
<organism evidence="4 5">
    <name type="scientific">Heterorhabditis bacteriophora</name>
    <name type="common">Entomopathogenic nematode worm</name>
    <dbReference type="NCBI Taxonomy" id="37862"/>
    <lineage>
        <taxon>Eukaryota</taxon>
        <taxon>Metazoa</taxon>
        <taxon>Ecdysozoa</taxon>
        <taxon>Nematoda</taxon>
        <taxon>Chromadorea</taxon>
        <taxon>Rhabditida</taxon>
        <taxon>Rhabditina</taxon>
        <taxon>Rhabditomorpha</taxon>
        <taxon>Strongyloidea</taxon>
        <taxon>Heterorhabditidae</taxon>
        <taxon>Heterorhabditis</taxon>
    </lineage>
</organism>
<keyword evidence="2 3" id="KW-1015">Disulfide bond</keyword>
<proteinExistence type="inferred from homology"/>
<accession>A0A1I7WL96</accession>
<reference evidence="5" key="1">
    <citation type="submission" date="2016-11" db="UniProtKB">
        <authorList>
            <consortium name="WormBaseParasite"/>
        </authorList>
    </citation>
    <scope>IDENTIFICATION</scope>
</reference>
<sequence>MESCSVLRIGLSNARLLTVVGCFYILSTVNSRTLMPYYSSMDEIPQNTWISIFERTRKSQDWVAESNCTVHKHEIIHTVMDRVCEMCHEMFSHQHSSLRAECRKGCFDNEWFRRCLNLFSAGNENASQNERRLPTAADSSEGII</sequence>
<evidence type="ECO:0000256" key="1">
    <source>
        <dbReference type="ARBA" id="ARBA00005447"/>
    </source>
</evidence>
<dbReference type="Pfam" id="PF01147">
    <property type="entry name" value="Crust_neurohorm"/>
    <property type="match status" value="1"/>
</dbReference>
<keyword evidence="4" id="KW-1185">Reference proteome</keyword>
<evidence type="ECO:0000256" key="3">
    <source>
        <dbReference type="PIRSR" id="PIRSR631098-51"/>
    </source>
</evidence>
<name>A0A1I7WL96_HETBA</name>
<feature type="disulfide bond" evidence="3">
    <location>
        <begin position="87"/>
        <end position="115"/>
    </location>
</feature>
<dbReference type="GO" id="GO:0005184">
    <property type="term" value="F:neuropeptide hormone activity"/>
    <property type="evidence" value="ECO:0007669"/>
    <property type="project" value="InterPro"/>
</dbReference>
<protein>
    <submittedName>
        <fullName evidence="5">Uncharacterized protein</fullName>
    </submittedName>
</protein>
<dbReference type="PANTHER" id="PTHR35981:SF2">
    <property type="entry name" value="ION TRANSPORT PEPTIDE, ISOFORM C"/>
    <property type="match status" value="1"/>
</dbReference>
<dbReference type="GO" id="GO:0007623">
    <property type="term" value="P:circadian rhythm"/>
    <property type="evidence" value="ECO:0007669"/>
    <property type="project" value="TreeGrafter"/>
</dbReference>
<evidence type="ECO:0000313" key="5">
    <source>
        <dbReference type="WBParaSite" id="Hba_05898"/>
    </source>
</evidence>
<evidence type="ECO:0000313" key="4">
    <source>
        <dbReference type="Proteomes" id="UP000095283"/>
    </source>
</evidence>
<dbReference type="Proteomes" id="UP000095283">
    <property type="component" value="Unplaced"/>
</dbReference>
<dbReference type="AlphaFoldDB" id="A0A1I7WL96"/>
<comment type="similarity">
    <text evidence="1">Belongs to the arthropod CHH/MIH/GIH/VIH hormone family.</text>
</comment>
<dbReference type="WBParaSite" id="Hba_05898">
    <property type="protein sequence ID" value="Hba_05898"/>
    <property type="gene ID" value="Hba_05898"/>
</dbReference>
<dbReference type="SUPFAM" id="SSF81778">
    <property type="entry name" value="Crustacean CHH/MIH/GIH neurohormone"/>
    <property type="match status" value="1"/>
</dbReference>